<feature type="domain" description="Co-chaperone DjlA N-terminal" evidence="1">
    <location>
        <begin position="27"/>
        <end position="143"/>
    </location>
</feature>
<gene>
    <name evidence="2" type="ORF">NE536_07900</name>
</gene>
<name>A0A9X2WTV7_9GAMM</name>
<dbReference type="RefSeq" id="WP_011845463.1">
    <property type="nucleotide sequence ID" value="NZ_JAMTCC010000010.1"/>
</dbReference>
<organism evidence="2 3">
    <name type="scientific">Shewanella septentrionalis</name>
    <dbReference type="NCBI Taxonomy" id="2952223"/>
    <lineage>
        <taxon>Bacteria</taxon>
        <taxon>Pseudomonadati</taxon>
        <taxon>Pseudomonadota</taxon>
        <taxon>Gammaproteobacteria</taxon>
        <taxon>Alteromonadales</taxon>
        <taxon>Shewanellaceae</taxon>
        <taxon>Shewanella</taxon>
    </lineage>
</organism>
<keyword evidence="3" id="KW-1185">Reference proteome</keyword>
<dbReference type="InterPro" id="IPR007791">
    <property type="entry name" value="DjlA_N"/>
</dbReference>
<dbReference type="InterPro" id="IPR029024">
    <property type="entry name" value="TerB-like"/>
</dbReference>
<dbReference type="Proteomes" id="UP001155604">
    <property type="component" value="Unassembled WGS sequence"/>
</dbReference>
<dbReference type="Pfam" id="PF05099">
    <property type="entry name" value="TerB"/>
    <property type="match status" value="1"/>
</dbReference>
<evidence type="ECO:0000259" key="1">
    <source>
        <dbReference type="Pfam" id="PF05099"/>
    </source>
</evidence>
<evidence type="ECO:0000313" key="3">
    <source>
        <dbReference type="Proteomes" id="UP001155604"/>
    </source>
</evidence>
<dbReference type="CDD" id="cd07313">
    <property type="entry name" value="terB_like_2"/>
    <property type="match status" value="1"/>
</dbReference>
<dbReference type="Gene3D" id="1.10.3680.10">
    <property type="entry name" value="TerB-like"/>
    <property type="match status" value="1"/>
</dbReference>
<reference evidence="2" key="1">
    <citation type="journal article" date="2023" name="Int. J. Syst. Evol. Microbiol.">
        <title>&lt;i&gt;Shewanella septentrionalis&lt;/i&gt; sp. nov. and &lt;i&gt;Shewanella holmiensis&lt;/i&gt; sp. nov., isolated from Baltic Sea water and sediments.</title>
        <authorList>
            <person name="Martin-Rodriguez A.J."/>
            <person name="Thorell K."/>
            <person name="Joffre E."/>
            <person name="Jensie-Markopoulos S."/>
            <person name="Moore E.R.B."/>
            <person name="Sjoling A."/>
        </authorList>
    </citation>
    <scope>NUCLEOTIDE SEQUENCE</scope>
    <source>
        <strain evidence="2">SP1W3</strain>
    </source>
</reference>
<dbReference type="EMBL" id="JAMTCC010000010">
    <property type="protein sequence ID" value="MCT7945295.1"/>
    <property type="molecule type" value="Genomic_DNA"/>
</dbReference>
<dbReference type="SUPFAM" id="SSF158682">
    <property type="entry name" value="TerB-like"/>
    <property type="match status" value="1"/>
</dbReference>
<evidence type="ECO:0000313" key="2">
    <source>
        <dbReference type="EMBL" id="MCT7945295.1"/>
    </source>
</evidence>
<proteinExistence type="predicted"/>
<accession>A0A9X2WTV7</accession>
<sequence length="157" mass="17532">MIAKLRRFFEAHTQAVSPEDKAHQLKLAAASMLLEVVFADDTLTAEEEALLPKLLTDTLSMSEADAKILIDEAKSVQGSATSLFEFTSAINAEFSLAQKQQLLLAMWQLAYADGQLSQYEDQIIRRTADLLYLKHSELIQMRNLAIAANRHIDQAPQ</sequence>
<protein>
    <submittedName>
        <fullName evidence="2">TerB family tellurite resistance protein</fullName>
    </submittedName>
</protein>
<comment type="caution">
    <text evidence="2">The sequence shown here is derived from an EMBL/GenBank/DDBJ whole genome shotgun (WGS) entry which is preliminary data.</text>
</comment>
<dbReference type="AlphaFoldDB" id="A0A9X2WTV7"/>